<accession>A0A1I4QJD3</accession>
<feature type="transmembrane region" description="Helical" evidence="2">
    <location>
        <begin position="385"/>
        <end position="412"/>
    </location>
</feature>
<dbReference type="GO" id="GO:0004177">
    <property type="term" value="F:aminopeptidase activity"/>
    <property type="evidence" value="ECO:0007669"/>
    <property type="project" value="UniProtKB-KW"/>
</dbReference>
<feature type="transmembrane region" description="Helical" evidence="2">
    <location>
        <begin position="503"/>
        <end position="524"/>
    </location>
</feature>
<feature type="transmembrane region" description="Helical" evidence="2">
    <location>
        <begin position="447"/>
        <end position="466"/>
    </location>
</feature>
<protein>
    <submittedName>
        <fullName evidence="4">Serine aminopeptidase, S33</fullName>
    </submittedName>
</protein>
<evidence type="ECO:0000313" key="4">
    <source>
        <dbReference type="EMBL" id="SFM40171.1"/>
    </source>
</evidence>
<dbReference type="Proteomes" id="UP000199556">
    <property type="component" value="Unassembled WGS sequence"/>
</dbReference>
<name>A0A1I4QJD3_ECTMO</name>
<dbReference type="PANTHER" id="PTHR22946">
    <property type="entry name" value="DIENELACTONE HYDROLASE DOMAIN-CONTAINING PROTEIN-RELATED"/>
    <property type="match status" value="1"/>
</dbReference>
<feature type="transmembrane region" description="Helical" evidence="2">
    <location>
        <begin position="418"/>
        <end position="438"/>
    </location>
</feature>
<dbReference type="GO" id="GO:0052689">
    <property type="term" value="F:carboxylic ester hydrolase activity"/>
    <property type="evidence" value="ECO:0007669"/>
    <property type="project" value="UniProtKB-ARBA"/>
</dbReference>
<dbReference type="InterPro" id="IPR022742">
    <property type="entry name" value="Hydrolase_4"/>
</dbReference>
<keyword evidence="2" id="KW-1133">Transmembrane helix</keyword>
<feature type="domain" description="Serine aminopeptidase S33" evidence="3">
    <location>
        <begin position="66"/>
        <end position="183"/>
    </location>
</feature>
<dbReference type="OrthoDB" id="504769at2"/>
<proteinExistence type="predicted"/>
<dbReference type="EMBL" id="FOUO01000004">
    <property type="protein sequence ID" value="SFM40171.1"/>
    <property type="molecule type" value="Genomic_DNA"/>
</dbReference>
<sequence>MIRPKPTSRTFNRLAGAATALVALAAIGLSLWMLGADTRPLDIRHTQAQGVPLTVFAPPGAESAPVAVIGHGFAGSRQMMQPLAITLARHGYLAVTFDFPGHGGNARPFVPDLSDETERRARLRRALDAAVAHARNLPQAGAGLALLGHSMAGDILLDYAGDHPRQVAASVLVSPYISEDTRLEGLSNLLFVFGELEPAALRRPALAAFPVAPEAVRPGVTYGDPRQGDARRLAVAPDVEHIGVLYAGAMQEEALSWLQAALPVSAPAQTAGHVTHWGPWLGLLFGGILLLARPLSALLPRVASPPAGAGLPWRRLLPLAGIPALLTPLLLWPVPLGGLPLLLSDYLALHFAVYGAITWLLLMAWQRRTGTVFPYRGPRRNGGRLLVAALAAGLYAIFAFGLPIHVFVTGYLPGAERLAVMPLILAGTLLFFTADAWLTRGAGAAPWGYAGTKVLLLISLMVAVALRLEDLFFLVIILPAMAVFLLVYGLIDRWTWRATGHPLAGAFAVALALAWGMGVTFPLVSG</sequence>
<organism evidence="4 5">
    <name type="scientific">Ectothiorhodospira mobilis</name>
    <dbReference type="NCBI Taxonomy" id="195064"/>
    <lineage>
        <taxon>Bacteria</taxon>
        <taxon>Pseudomonadati</taxon>
        <taxon>Pseudomonadota</taxon>
        <taxon>Gammaproteobacteria</taxon>
        <taxon>Chromatiales</taxon>
        <taxon>Ectothiorhodospiraceae</taxon>
        <taxon>Ectothiorhodospira</taxon>
    </lineage>
</organism>
<dbReference type="SUPFAM" id="SSF53474">
    <property type="entry name" value="alpha/beta-Hydrolases"/>
    <property type="match status" value="1"/>
</dbReference>
<keyword evidence="2" id="KW-0812">Transmembrane</keyword>
<evidence type="ECO:0000256" key="2">
    <source>
        <dbReference type="SAM" id="Phobius"/>
    </source>
</evidence>
<keyword evidence="2" id="KW-0472">Membrane</keyword>
<keyword evidence="4" id="KW-0645">Protease</keyword>
<dbReference type="InterPro" id="IPR029058">
    <property type="entry name" value="AB_hydrolase_fold"/>
</dbReference>
<keyword evidence="5" id="KW-1185">Reference proteome</keyword>
<dbReference type="Pfam" id="PF12146">
    <property type="entry name" value="Hydrolase_4"/>
    <property type="match status" value="1"/>
</dbReference>
<evidence type="ECO:0000313" key="5">
    <source>
        <dbReference type="Proteomes" id="UP000199556"/>
    </source>
</evidence>
<reference evidence="4 5" key="1">
    <citation type="submission" date="2016-10" db="EMBL/GenBank/DDBJ databases">
        <authorList>
            <person name="de Groot N.N."/>
        </authorList>
    </citation>
    <scope>NUCLEOTIDE SEQUENCE [LARGE SCALE GENOMIC DNA]</scope>
    <source>
        <strain evidence="4 5">DSM 4180</strain>
    </source>
</reference>
<dbReference type="RefSeq" id="WP_090484107.1">
    <property type="nucleotide sequence ID" value="NZ_FOUO01000004.1"/>
</dbReference>
<keyword evidence="1" id="KW-0378">Hydrolase</keyword>
<evidence type="ECO:0000259" key="3">
    <source>
        <dbReference type="Pfam" id="PF12146"/>
    </source>
</evidence>
<dbReference type="Gene3D" id="3.40.50.1820">
    <property type="entry name" value="alpha/beta hydrolase"/>
    <property type="match status" value="1"/>
</dbReference>
<dbReference type="AlphaFoldDB" id="A0A1I4QJD3"/>
<feature type="transmembrane region" description="Helical" evidence="2">
    <location>
        <begin position="472"/>
        <end position="491"/>
    </location>
</feature>
<feature type="transmembrane region" description="Helical" evidence="2">
    <location>
        <begin position="346"/>
        <end position="365"/>
    </location>
</feature>
<evidence type="ECO:0000256" key="1">
    <source>
        <dbReference type="ARBA" id="ARBA00022801"/>
    </source>
</evidence>
<gene>
    <name evidence="4" type="ORF">SAMN05421721_104202</name>
</gene>
<dbReference type="PANTHER" id="PTHR22946:SF9">
    <property type="entry name" value="POLYKETIDE TRANSFERASE AF380"/>
    <property type="match status" value="1"/>
</dbReference>
<dbReference type="InterPro" id="IPR050261">
    <property type="entry name" value="FrsA_esterase"/>
</dbReference>
<dbReference type="STRING" id="195064.SAMN05421721_104202"/>
<keyword evidence="4" id="KW-0031">Aminopeptidase</keyword>